<organism evidence="1 2">
    <name type="scientific">Desmophyllum pertusum</name>
    <dbReference type="NCBI Taxonomy" id="174260"/>
    <lineage>
        <taxon>Eukaryota</taxon>
        <taxon>Metazoa</taxon>
        <taxon>Cnidaria</taxon>
        <taxon>Anthozoa</taxon>
        <taxon>Hexacorallia</taxon>
        <taxon>Scleractinia</taxon>
        <taxon>Caryophylliina</taxon>
        <taxon>Caryophylliidae</taxon>
        <taxon>Desmophyllum</taxon>
    </lineage>
</organism>
<dbReference type="Proteomes" id="UP001163046">
    <property type="component" value="Unassembled WGS sequence"/>
</dbReference>
<protein>
    <recommendedName>
        <fullName evidence="3">NACHT domain-containing protein</fullName>
    </recommendedName>
</protein>
<comment type="caution">
    <text evidence="1">The sequence shown here is derived from an EMBL/GenBank/DDBJ whole genome shotgun (WGS) entry which is preliminary data.</text>
</comment>
<dbReference type="PANTHER" id="PTHR19871:SF14">
    <property type="entry name" value="DUF4062 DOMAIN-CONTAINING PROTEIN"/>
    <property type="match status" value="1"/>
</dbReference>
<dbReference type="OrthoDB" id="2325716at2759"/>
<evidence type="ECO:0000313" key="1">
    <source>
        <dbReference type="EMBL" id="KAJ7363342.1"/>
    </source>
</evidence>
<sequence>MAKVAMGVKKWLGEDTAIVVTRFIGTTPDSSDARGLMRSICQQICRADKNSENETVPQDIRSLLAFFPTCLEKHASSSNPVVLVLDSLDQLSDDDGGRELDWVPKELPDNVYIILSTLPGTEYICFPSCR</sequence>
<dbReference type="PANTHER" id="PTHR19871">
    <property type="entry name" value="BETA TRANSDUCIN-RELATED PROTEIN"/>
    <property type="match status" value="1"/>
</dbReference>
<name>A0A9W9YQX4_9CNID</name>
<dbReference type="EMBL" id="MU827306">
    <property type="protein sequence ID" value="KAJ7363342.1"/>
    <property type="molecule type" value="Genomic_DNA"/>
</dbReference>
<dbReference type="InterPro" id="IPR027417">
    <property type="entry name" value="P-loop_NTPase"/>
</dbReference>
<evidence type="ECO:0000313" key="2">
    <source>
        <dbReference type="Proteomes" id="UP001163046"/>
    </source>
</evidence>
<evidence type="ECO:0008006" key="3">
    <source>
        <dbReference type="Google" id="ProtNLM"/>
    </source>
</evidence>
<accession>A0A9W9YQX4</accession>
<dbReference type="InterPro" id="IPR052752">
    <property type="entry name" value="NACHT-WD_repeat"/>
</dbReference>
<gene>
    <name evidence="1" type="ORF">OS493_011630</name>
</gene>
<proteinExistence type="predicted"/>
<dbReference type="Gene3D" id="3.40.50.300">
    <property type="entry name" value="P-loop containing nucleotide triphosphate hydrolases"/>
    <property type="match status" value="1"/>
</dbReference>
<keyword evidence="2" id="KW-1185">Reference proteome</keyword>
<dbReference type="AlphaFoldDB" id="A0A9W9YQX4"/>
<reference evidence="1" key="1">
    <citation type="submission" date="2023-01" db="EMBL/GenBank/DDBJ databases">
        <title>Genome assembly of the deep-sea coral Lophelia pertusa.</title>
        <authorList>
            <person name="Herrera S."/>
            <person name="Cordes E."/>
        </authorList>
    </citation>
    <scope>NUCLEOTIDE SEQUENCE</scope>
    <source>
        <strain evidence="1">USNM1676648</strain>
        <tissue evidence="1">Polyp</tissue>
    </source>
</reference>